<evidence type="ECO:0000256" key="1">
    <source>
        <dbReference type="ARBA" id="ARBA00022679"/>
    </source>
</evidence>
<feature type="transmembrane region" description="Helical" evidence="6">
    <location>
        <begin position="12"/>
        <end position="33"/>
    </location>
</feature>
<dbReference type="CDD" id="cd01948">
    <property type="entry name" value="EAL"/>
    <property type="match status" value="1"/>
</dbReference>
<keyword evidence="2" id="KW-0547">Nucleotide-binding</keyword>
<feature type="transmembrane region" description="Helical" evidence="6">
    <location>
        <begin position="339"/>
        <end position="362"/>
    </location>
</feature>
<keyword evidence="6" id="KW-1133">Transmembrane helix</keyword>
<dbReference type="InterPro" id="IPR043128">
    <property type="entry name" value="Rev_trsase/Diguanyl_cyclase"/>
</dbReference>
<dbReference type="EMBL" id="UOFR01000083">
    <property type="protein sequence ID" value="VAX01278.1"/>
    <property type="molecule type" value="Genomic_DNA"/>
</dbReference>
<keyword evidence="6" id="KW-0812">Transmembrane</keyword>
<sequence length="975" mass="111034">MSHKANLKNRFVLVVVTVSILIVMFVSYTQILVNQTAKLTLKASQDSRELNELIRDFKNTIQIIESNIYQYSALNDDALRTSLAKNNKELDTQVKRLNNRWSKIDFTVSGSGQQKRQDTDPRTVIIQLQNTVHDLQEQVRKFLAATISVETKFPGMIILTQELVPRNIEFIHEVNIAINESKELSNDVNAQKIKSLLVNVRYDWVQQISLVRLFITNRAGIFGNPVKSMQQNLSNRDIYIEDLKKKLNQLLELDKKDMLGFQQSESISHMQKIHIEYEAYFNQAHKVYLSENWRVDLTLLREDLRPSIVSVWNTVSLLENSLKEYTEYSTALSNRTASFISIFIWVFTAVILVLLLTGYFTFDIFIRKPIHHVARALDAVAKGGVIEQNIIVHSEETELLINAFENMQSQVNSRQSRLESILENAGEGVITIDERGIIETFNAAAQKLFGYDSKEVLGKNISLLTPDSISGNHNQYILNYQESGVSKIVGNKRELTGKRKDSTLFPISLKVSELIADGQRLYTALIEDISDSKAMMEDLQQLAEHDSLTGLYNRFYFTSELERVTERSKRNKYVNCALFYIDLDNFKYVNDTLGHLAGDQLLIEVTTLFSEKLRRSDLLARLGGDEFAVIVYDVTQDMAKKIANTLREYMQDYIFTQNGKSIHVGCSIGLAMFDQDILTKEDLLARADFACRAAKKAGRNTVHVYTQTDDTQRDNLSDDIGWAKRIKDALSGNRFVLAKQPIYDIKEQHIIKYEVLLRMLDEADGIVMPAGFLPPAERFGLINDIDKWVVTHAIKELAEINNGRSEIFYSINLSAKSFDNDEIINCITNEITRYDLPASLLIFEITETAAMADISLAVEFMKKLQNLGCQISLDDFGVGYSSFSHLRNLPVDYVKIDGFFVKDITDDDVSYAVVRSMNDISHAMGKKTVAEFVETEQCLILLEKIGIDYAQGYYIGKPSSDIKNHNAQIIHNFKS</sequence>
<dbReference type="InterPro" id="IPR029787">
    <property type="entry name" value="Nucleotide_cyclase"/>
</dbReference>
<dbReference type="Gene3D" id="3.30.70.270">
    <property type="match status" value="1"/>
</dbReference>
<dbReference type="SUPFAM" id="SSF141868">
    <property type="entry name" value="EAL domain-like"/>
    <property type="match status" value="1"/>
</dbReference>
<dbReference type="SMART" id="SM00267">
    <property type="entry name" value="GGDEF"/>
    <property type="match status" value="1"/>
</dbReference>
<keyword evidence="6" id="KW-0472">Membrane</keyword>
<dbReference type="Pfam" id="PF00989">
    <property type="entry name" value="PAS"/>
    <property type="match status" value="1"/>
</dbReference>
<dbReference type="SMART" id="SM00091">
    <property type="entry name" value="PAS"/>
    <property type="match status" value="1"/>
</dbReference>
<dbReference type="InterPro" id="IPR052155">
    <property type="entry name" value="Biofilm_reg_signaling"/>
</dbReference>
<dbReference type="CDD" id="cd00130">
    <property type="entry name" value="PAS"/>
    <property type="match status" value="1"/>
</dbReference>
<dbReference type="PROSITE" id="PS50112">
    <property type="entry name" value="PAS"/>
    <property type="match status" value="1"/>
</dbReference>
<dbReference type="Gene3D" id="3.20.20.450">
    <property type="entry name" value="EAL domain"/>
    <property type="match status" value="1"/>
</dbReference>
<evidence type="ECO:0000259" key="8">
    <source>
        <dbReference type="PROSITE" id="PS50883"/>
    </source>
</evidence>
<dbReference type="PROSITE" id="PS50883">
    <property type="entry name" value="EAL"/>
    <property type="match status" value="1"/>
</dbReference>
<keyword evidence="4" id="KW-0067">ATP-binding</keyword>
<dbReference type="Pfam" id="PF00563">
    <property type="entry name" value="EAL"/>
    <property type="match status" value="1"/>
</dbReference>
<dbReference type="SUPFAM" id="SSF55785">
    <property type="entry name" value="PYP-like sensor domain (PAS domain)"/>
    <property type="match status" value="1"/>
</dbReference>
<dbReference type="GO" id="GO:0005524">
    <property type="term" value="F:ATP binding"/>
    <property type="evidence" value="ECO:0007669"/>
    <property type="project" value="UniProtKB-KW"/>
</dbReference>
<feature type="domain" description="EAL" evidence="8">
    <location>
        <begin position="719"/>
        <end position="972"/>
    </location>
</feature>
<reference evidence="10" key="1">
    <citation type="submission" date="2018-06" db="EMBL/GenBank/DDBJ databases">
        <authorList>
            <person name="Zhirakovskaya E."/>
        </authorList>
    </citation>
    <scope>NUCLEOTIDE SEQUENCE</scope>
</reference>
<evidence type="ECO:0000256" key="4">
    <source>
        <dbReference type="ARBA" id="ARBA00022840"/>
    </source>
</evidence>
<keyword evidence="3" id="KW-0418">Kinase</keyword>
<dbReference type="InterPro" id="IPR035965">
    <property type="entry name" value="PAS-like_dom_sf"/>
</dbReference>
<dbReference type="NCBIfam" id="TIGR00229">
    <property type="entry name" value="sensory_box"/>
    <property type="match status" value="1"/>
</dbReference>
<dbReference type="NCBIfam" id="TIGR00254">
    <property type="entry name" value="GGDEF"/>
    <property type="match status" value="1"/>
</dbReference>
<dbReference type="PROSITE" id="PS50887">
    <property type="entry name" value="GGDEF"/>
    <property type="match status" value="1"/>
</dbReference>
<dbReference type="Gene3D" id="3.30.450.20">
    <property type="entry name" value="PAS domain"/>
    <property type="match status" value="1"/>
</dbReference>
<dbReference type="SUPFAM" id="SSF55073">
    <property type="entry name" value="Nucleotide cyclase"/>
    <property type="match status" value="1"/>
</dbReference>
<evidence type="ECO:0000259" key="7">
    <source>
        <dbReference type="PROSITE" id="PS50112"/>
    </source>
</evidence>
<dbReference type="Pfam" id="PF00990">
    <property type="entry name" value="GGDEF"/>
    <property type="match status" value="1"/>
</dbReference>
<name>A0A3B1APH4_9ZZZZ</name>
<dbReference type="PANTHER" id="PTHR44757">
    <property type="entry name" value="DIGUANYLATE CYCLASE DGCP"/>
    <property type="match status" value="1"/>
</dbReference>
<dbReference type="InterPro" id="IPR035919">
    <property type="entry name" value="EAL_sf"/>
</dbReference>
<feature type="coiled-coil region" evidence="5">
    <location>
        <begin position="47"/>
        <end position="100"/>
    </location>
</feature>
<dbReference type="Gene3D" id="6.10.340.10">
    <property type="match status" value="1"/>
</dbReference>
<dbReference type="InterPro" id="IPR000014">
    <property type="entry name" value="PAS"/>
</dbReference>
<dbReference type="InterPro" id="IPR013767">
    <property type="entry name" value="PAS_fold"/>
</dbReference>
<feature type="domain" description="PAS" evidence="7">
    <location>
        <begin position="414"/>
        <end position="468"/>
    </location>
</feature>
<accession>A0A3B1APH4</accession>
<gene>
    <name evidence="10" type="ORF">MNBD_GAMMA21-1987</name>
</gene>
<dbReference type="GO" id="GO:0006355">
    <property type="term" value="P:regulation of DNA-templated transcription"/>
    <property type="evidence" value="ECO:0007669"/>
    <property type="project" value="InterPro"/>
</dbReference>
<dbReference type="AlphaFoldDB" id="A0A3B1APH4"/>
<evidence type="ECO:0000259" key="9">
    <source>
        <dbReference type="PROSITE" id="PS50887"/>
    </source>
</evidence>
<proteinExistence type="predicted"/>
<evidence type="ECO:0000256" key="3">
    <source>
        <dbReference type="ARBA" id="ARBA00022777"/>
    </source>
</evidence>
<dbReference type="SMART" id="SM00052">
    <property type="entry name" value="EAL"/>
    <property type="match status" value="1"/>
</dbReference>
<keyword evidence="1" id="KW-0808">Transferase</keyword>
<evidence type="ECO:0000256" key="5">
    <source>
        <dbReference type="SAM" id="Coils"/>
    </source>
</evidence>
<dbReference type="FunFam" id="3.30.70.270:FF:000001">
    <property type="entry name" value="Diguanylate cyclase domain protein"/>
    <property type="match status" value="1"/>
</dbReference>
<dbReference type="GO" id="GO:0016301">
    <property type="term" value="F:kinase activity"/>
    <property type="evidence" value="ECO:0007669"/>
    <property type="project" value="UniProtKB-KW"/>
</dbReference>
<feature type="domain" description="GGDEF" evidence="9">
    <location>
        <begin position="574"/>
        <end position="707"/>
    </location>
</feature>
<dbReference type="FunFam" id="3.30.450.20:FF:000060">
    <property type="entry name" value="Sensor protein FixL"/>
    <property type="match status" value="1"/>
</dbReference>
<organism evidence="10">
    <name type="scientific">hydrothermal vent metagenome</name>
    <dbReference type="NCBI Taxonomy" id="652676"/>
    <lineage>
        <taxon>unclassified sequences</taxon>
        <taxon>metagenomes</taxon>
        <taxon>ecological metagenomes</taxon>
    </lineage>
</organism>
<dbReference type="CDD" id="cd01949">
    <property type="entry name" value="GGDEF"/>
    <property type="match status" value="1"/>
</dbReference>
<dbReference type="InterPro" id="IPR001633">
    <property type="entry name" value="EAL_dom"/>
</dbReference>
<evidence type="ECO:0000313" key="10">
    <source>
        <dbReference type="EMBL" id="VAX01278.1"/>
    </source>
</evidence>
<dbReference type="InterPro" id="IPR000160">
    <property type="entry name" value="GGDEF_dom"/>
</dbReference>
<keyword evidence="5" id="KW-0175">Coiled coil</keyword>
<dbReference type="PANTHER" id="PTHR44757:SF2">
    <property type="entry name" value="BIOFILM ARCHITECTURE MAINTENANCE PROTEIN MBAA"/>
    <property type="match status" value="1"/>
</dbReference>
<evidence type="ECO:0000256" key="6">
    <source>
        <dbReference type="SAM" id="Phobius"/>
    </source>
</evidence>
<evidence type="ECO:0000256" key="2">
    <source>
        <dbReference type="ARBA" id="ARBA00022741"/>
    </source>
</evidence>
<protein>
    <submittedName>
        <fullName evidence="10">Diguanylate cyclase/phosphodiesterase (GGDEF &amp; EAL domains) with PAS/PAC sensor(S)</fullName>
    </submittedName>
</protein>